<evidence type="ECO:0000313" key="12">
    <source>
        <dbReference type="EMBL" id="EES52443.1"/>
    </source>
</evidence>
<comment type="function">
    <text evidence="6 8 9">Necessary for efficient RNA polymerase transcription elongation past template-encoded arresting sites. The arresting sites in DNA have the property of trapping a certain fraction of elongating RNA polymerases that pass through, resulting in locked ternary complexes. Cleavage of the nascent transcript by cleavage factors such as GreA or GreB allows the resumption of elongation from the new 3'terminus. GreA releases sequences of 2 to 3 nucleotides.</text>
</comment>
<dbReference type="GO" id="GO:0003677">
    <property type="term" value="F:DNA binding"/>
    <property type="evidence" value="ECO:0007669"/>
    <property type="project" value="UniProtKB-UniRule"/>
</dbReference>
<dbReference type="NCBIfam" id="TIGR01462">
    <property type="entry name" value="greA"/>
    <property type="match status" value="1"/>
</dbReference>
<dbReference type="Pfam" id="PF03449">
    <property type="entry name" value="GreA_GreB_N"/>
    <property type="match status" value="1"/>
</dbReference>
<dbReference type="InterPro" id="IPR018151">
    <property type="entry name" value="TF_GreA/GreB_CS"/>
</dbReference>
<protein>
    <recommendedName>
        <fullName evidence="2 8">Transcription elongation factor GreA</fullName>
    </recommendedName>
    <alternativeName>
        <fullName evidence="7 8">Transcript cleavage factor GreA</fullName>
    </alternativeName>
</protein>
<evidence type="ECO:0000256" key="8">
    <source>
        <dbReference type="HAMAP-Rule" id="MF_00105"/>
    </source>
</evidence>
<evidence type="ECO:0000256" key="4">
    <source>
        <dbReference type="ARBA" id="ARBA00023125"/>
    </source>
</evidence>
<dbReference type="PANTHER" id="PTHR30437:SF4">
    <property type="entry name" value="TRANSCRIPTION ELONGATION FACTOR GREA"/>
    <property type="match status" value="1"/>
</dbReference>
<dbReference type="SUPFAM" id="SSF46557">
    <property type="entry name" value="GreA transcript cleavage protein, N-terminal domain"/>
    <property type="match status" value="1"/>
</dbReference>
<evidence type="ECO:0000256" key="7">
    <source>
        <dbReference type="ARBA" id="ARBA00030776"/>
    </source>
</evidence>
<keyword evidence="3 8" id="KW-0805">Transcription regulation</keyword>
<dbReference type="Gene3D" id="1.10.287.180">
    <property type="entry name" value="Transcription elongation factor, GreA/GreB, N-terminal domain"/>
    <property type="match status" value="1"/>
</dbReference>
<keyword evidence="13" id="KW-1185">Reference proteome</keyword>
<evidence type="ECO:0000256" key="9">
    <source>
        <dbReference type="RuleBase" id="RU000556"/>
    </source>
</evidence>
<dbReference type="InterPro" id="IPR023459">
    <property type="entry name" value="Tscrpt_elong_fac_GreA/B_fam"/>
</dbReference>
<dbReference type="GO" id="GO:0006354">
    <property type="term" value="P:DNA-templated transcription elongation"/>
    <property type="evidence" value="ECO:0007669"/>
    <property type="project" value="TreeGrafter"/>
</dbReference>
<dbReference type="PROSITE" id="PS00830">
    <property type="entry name" value="GREAB_2"/>
    <property type="match status" value="1"/>
</dbReference>
<dbReference type="HAMAP" id="MF_00105">
    <property type="entry name" value="GreA_GreB"/>
    <property type="match status" value="1"/>
</dbReference>
<accession>C6HY92</accession>
<dbReference type="EMBL" id="GG693877">
    <property type="protein sequence ID" value="EES52443.1"/>
    <property type="molecule type" value="Genomic_DNA"/>
</dbReference>
<keyword evidence="12" id="KW-0251">Elongation factor</keyword>
<dbReference type="PIRSF" id="PIRSF006092">
    <property type="entry name" value="GreA_GreB"/>
    <property type="match status" value="1"/>
</dbReference>
<comment type="similarity">
    <text evidence="1 8 9">Belongs to the GreA/GreB family.</text>
</comment>
<evidence type="ECO:0000256" key="3">
    <source>
        <dbReference type="ARBA" id="ARBA00023015"/>
    </source>
</evidence>
<dbReference type="InterPro" id="IPR036953">
    <property type="entry name" value="GreA/GreB_C_sf"/>
</dbReference>
<dbReference type="InterPro" id="IPR028624">
    <property type="entry name" value="Tscrpt_elong_fac_GreA/B"/>
</dbReference>
<dbReference type="Pfam" id="PF01272">
    <property type="entry name" value="GreA_GreB"/>
    <property type="match status" value="1"/>
</dbReference>
<evidence type="ECO:0000259" key="11">
    <source>
        <dbReference type="Pfam" id="PF03449"/>
    </source>
</evidence>
<evidence type="ECO:0000256" key="2">
    <source>
        <dbReference type="ARBA" id="ARBA00013729"/>
    </source>
</evidence>
<dbReference type="GO" id="GO:0070063">
    <property type="term" value="F:RNA polymerase binding"/>
    <property type="evidence" value="ECO:0007669"/>
    <property type="project" value="InterPro"/>
</dbReference>
<organism evidence="12 13">
    <name type="scientific">Leptospirillum ferrodiazotrophum</name>
    <dbReference type="NCBI Taxonomy" id="412449"/>
    <lineage>
        <taxon>Bacteria</taxon>
        <taxon>Pseudomonadati</taxon>
        <taxon>Nitrospirota</taxon>
        <taxon>Nitrospiria</taxon>
        <taxon>Nitrospirales</taxon>
        <taxon>Nitrospiraceae</taxon>
        <taxon>Leptospirillum</taxon>
    </lineage>
</organism>
<reference evidence="12 13" key="1">
    <citation type="journal article" date="2009" name="Appl. Environ. Microbiol.">
        <title>Community genomic and proteomic analyses of chemoautotrophic iron-oxidizing "Leptospirillum rubarum" (Group II) and "Leptospirillum ferrodiazotrophum" (Group III) bacteria in acid mine drainage biofilms.</title>
        <authorList>
            <person name="Goltsman D.S."/>
            <person name="Denef V.J."/>
            <person name="Singer S.W."/>
            <person name="VerBerkmoes N.C."/>
            <person name="Lefsrud M."/>
            <person name="Mueller R.S."/>
            <person name="Dick G.J."/>
            <person name="Sun C.L."/>
            <person name="Wheeler K.E."/>
            <person name="Zemla A."/>
            <person name="Baker B.J."/>
            <person name="Hauser L."/>
            <person name="Land M."/>
            <person name="Shah M.B."/>
            <person name="Thelen M.P."/>
            <person name="Hettich R.L."/>
            <person name="Banfield J.F."/>
        </authorList>
    </citation>
    <scope>NUCLEOTIDE SEQUENCE [LARGE SCALE GENOMIC DNA]</scope>
</reference>
<dbReference type="SUPFAM" id="SSF54534">
    <property type="entry name" value="FKBP-like"/>
    <property type="match status" value="1"/>
</dbReference>
<dbReference type="Proteomes" id="UP000009374">
    <property type="component" value="Unassembled WGS sequence"/>
</dbReference>
<evidence type="ECO:0000256" key="6">
    <source>
        <dbReference type="ARBA" id="ARBA00024916"/>
    </source>
</evidence>
<dbReference type="InterPro" id="IPR006359">
    <property type="entry name" value="Tscrpt_elong_fac_GreA"/>
</dbReference>
<dbReference type="GO" id="GO:0032784">
    <property type="term" value="P:regulation of DNA-templated transcription elongation"/>
    <property type="evidence" value="ECO:0007669"/>
    <property type="project" value="UniProtKB-UniRule"/>
</dbReference>
<dbReference type="FunFam" id="3.10.50.30:FF:000001">
    <property type="entry name" value="Transcription elongation factor GreA"/>
    <property type="match status" value="1"/>
</dbReference>
<keyword evidence="12" id="KW-0648">Protein biosynthesis</keyword>
<proteinExistence type="inferred from homology"/>
<feature type="domain" description="Transcription elongation factor GreA/GreB C-terminal" evidence="10">
    <location>
        <begin position="81"/>
        <end position="156"/>
    </location>
</feature>
<dbReference type="PROSITE" id="PS00829">
    <property type="entry name" value="GREAB_1"/>
    <property type="match status" value="1"/>
</dbReference>
<dbReference type="NCBIfam" id="NF001263">
    <property type="entry name" value="PRK00226.1-4"/>
    <property type="match status" value="1"/>
</dbReference>
<keyword evidence="5 8" id="KW-0804">Transcription</keyword>
<dbReference type="Gene3D" id="3.10.50.30">
    <property type="entry name" value="Transcription elongation factor, GreA/GreB, C-terminal domain"/>
    <property type="match status" value="1"/>
</dbReference>
<evidence type="ECO:0000256" key="1">
    <source>
        <dbReference type="ARBA" id="ARBA00008213"/>
    </source>
</evidence>
<evidence type="ECO:0000259" key="10">
    <source>
        <dbReference type="Pfam" id="PF01272"/>
    </source>
</evidence>
<name>C6HY92_9BACT</name>
<gene>
    <name evidence="8" type="primary">greA</name>
    <name evidence="12" type="ORF">UBAL3_94170050</name>
</gene>
<dbReference type="FunFam" id="1.10.287.180:FF:000001">
    <property type="entry name" value="Transcription elongation factor GreA"/>
    <property type="match status" value="1"/>
</dbReference>
<dbReference type="GO" id="GO:0003746">
    <property type="term" value="F:translation elongation factor activity"/>
    <property type="evidence" value="ECO:0007669"/>
    <property type="project" value="UniProtKB-KW"/>
</dbReference>
<dbReference type="InterPro" id="IPR001437">
    <property type="entry name" value="Tscrpt_elong_fac_GreA/B_C"/>
</dbReference>
<feature type="domain" description="Transcription elongation factor GreA/GreB N-terminal" evidence="11">
    <location>
        <begin position="5"/>
        <end position="74"/>
    </location>
</feature>
<dbReference type="NCBIfam" id="NF001264">
    <property type="entry name" value="PRK00226.1-5"/>
    <property type="match status" value="1"/>
</dbReference>
<dbReference type="InterPro" id="IPR036805">
    <property type="entry name" value="Tscrpt_elong_fac_GreA/B_N_sf"/>
</dbReference>
<dbReference type="PANTHER" id="PTHR30437">
    <property type="entry name" value="TRANSCRIPTION ELONGATION FACTOR GREA"/>
    <property type="match status" value="1"/>
</dbReference>
<evidence type="ECO:0000256" key="5">
    <source>
        <dbReference type="ARBA" id="ARBA00023163"/>
    </source>
</evidence>
<keyword evidence="4 8" id="KW-0238">DNA-binding</keyword>
<dbReference type="AlphaFoldDB" id="C6HY92"/>
<evidence type="ECO:0000313" key="13">
    <source>
        <dbReference type="Proteomes" id="UP000009374"/>
    </source>
</evidence>
<sequence>MQQTPMTKEGYAKLQEELERLKKVDRTKNIQDIAEARAHGDLSENAEYHAAKEKQSFIEGRIKELEAKLSTAIVVSSAHQDRDRVTFGATVTLKNTSTGEEKTYTLVGQEEVDLKRGRLSVASPVGKALVGHRVGENVLIRVPAGEIEYEVCRIDYEE</sequence>
<dbReference type="NCBIfam" id="NF001261">
    <property type="entry name" value="PRK00226.1-2"/>
    <property type="match status" value="1"/>
</dbReference>
<dbReference type="InterPro" id="IPR022691">
    <property type="entry name" value="Tscrpt_elong_fac_GreA/B_N"/>
</dbReference>